<dbReference type="EMBL" id="CM044704">
    <property type="protein sequence ID" value="KAI5668984.1"/>
    <property type="molecule type" value="Genomic_DNA"/>
</dbReference>
<organism evidence="1 2">
    <name type="scientific">Catharanthus roseus</name>
    <name type="common">Madagascar periwinkle</name>
    <name type="synonym">Vinca rosea</name>
    <dbReference type="NCBI Taxonomy" id="4058"/>
    <lineage>
        <taxon>Eukaryota</taxon>
        <taxon>Viridiplantae</taxon>
        <taxon>Streptophyta</taxon>
        <taxon>Embryophyta</taxon>
        <taxon>Tracheophyta</taxon>
        <taxon>Spermatophyta</taxon>
        <taxon>Magnoliopsida</taxon>
        <taxon>eudicotyledons</taxon>
        <taxon>Gunneridae</taxon>
        <taxon>Pentapetalae</taxon>
        <taxon>asterids</taxon>
        <taxon>lamiids</taxon>
        <taxon>Gentianales</taxon>
        <taxon>Apocynaceae</taxon>
        <taxon>Rauvolfioideae</taxon>
        <taxon>Vinceae</taxon>
        <taxon>Catharanthinae</taxon>
        <taxon>Catharanthus</taxon>
    </lineage>
</organism>
<evidence type="ECO:0000313" key="1">
    <source>
        <dbReference type="EMBL" id="KAI5668984.1"/>
    </source>
</evidence>
<gene>
    <name evidence="1" type="ORF">M9H77_18837</name>
</gene>
<reference evidence="2" key="1">
    <citation type="journal article" date="2023" name="Nat. Plants">
        <title>Single-cell RNA sequencing provides a high-resolution roadmap for understanding the multicellular compartmentation of specialized metabolism.</title>
        <authorList>
            <person name="Sun S."/>
            <person name="Shen X."/>
            <person name="Li Y."/>
            <person name="Li Y."/>
            <person name="Wang S."/>
            <person name="Li R."/>
            <person name="Zhang H."/>
            <person name="Shen G."/>
            <person name="Guo B."/>
            <person name="Wei J."/>
            <person name="Xu J."/>
            <person name="St-Pierre B."/>
            <person name="Chen S."/>
            <person name="Sun C."/>
        </authorList>
    </citation>
    <scope>NUCLEOTIDE SEQUENCE [LARGE SCALE GENOMIC DNA]</scope>
</reference>
<proteinExistence type="predicted"/>
<dbReference type="Proteomes" id="UP001060085">
    <property type="component" value="Linkage Group LG04"/>
</dbReference>
<comment type="caution">
    <text evidence="1">The sequence shown here is derived from an EMBL/GenBank/DDBJ whole genome shotgun (WGS) entry which is preliminary data.</text>
</comment>
<protein>
    <submittedName>
        <fullName evidence="1">Uncharacterized protein</fullName>
    </submittedName>
</protein>
<accession>A0ACC0B8Q0</accession>
<name>A0ACC0B8Q0_CATRO</name>
<sequence>MSEIDRETMMSFCYKDLCQLCTQLATKAAKSESAYKIVEEGLLRILKEVDKCLEEINFERPSGVASRVDEVALQLSQNSKDGSK</sequence>
<keyword evidence="2" id="KW-1185">Reference proteome</keyword>
<evidence type="ECO:0000313" key="2">
    <source>
        <dbReference type="Proteomes" id="UP001060085"/>
    </source>
</evidence>